<name>A0A6A7B9F3_9PLEO</name>
<gene>
    <name evidence="1" type="ORF">T440DRAFT_447478</name>
</gene>
<dbReference type="OrthoDB" id="3682662at2759"/>
<dbReference type="EMBL" id="MU006300">
    <property type="protein sequence ID" value="KAF2851990.1"/>
    <property type="molecule type" value="Genomic_DNA"/>
</dbReference>
<organism evidence="1 2">
    <name type="scientific">Plenodomus tracheiphilus IPT5</name>
    <dbReference type="NCBI Taxonomy" id="1408161"/>
    <lineage>
        <taxon>Eukaryota</taxon>
        <taxon>Fungi</taxon>
        <taxon>Dikarya</taxon>
        <taxon>Ascomycota</taxon>
        <taxon>Pezizomycotina</taxon>
        <taxon>Dothideomycetes</taxon>
        <taxon>Pleosporomycetidae</taxon>
        <taxon>Pleosporales</taxon>
        <taxon>Pleosporineae</taxon>
        <taxon>Leptosphaeriaceae</taxon>
        <taxon>Plenodomus</taxon>
    </lineage>
</organism>
<evidence type="ECO:0000313" key="1">
    <source>
        <dbReference type="EMBL" id="KAF2851990.1"/>
    </source>
</evidence>
<evidence type="ECO:0000313" key="2">
    <source>
        <dbReference type="Proteomes" id="UP000799423"/>
    </source>
</evidence>
<accession>A0A6A7B9F3</accession>
<reference evidence="1" key="1">
    <citation type="submission" date="2020-01" db="EMBL/GenBank/DDBJ databases">
        <authorList>
            <consortium name="DOE Joint Genome Institute"/>
            <person name="Haridas S."/>
            <person name="Albert R."/>
            <person name="Binder M."/>
            <person name="Bloem J."/>
            <person name="Labutti K."/>
            <person name="Salamov A."/>
            <person name="Andreopoulos B."/>
            <person name="Baker S.E."/>
            <person name="Barry K."/>
            <person name="Bills G."/>
            <person name="Bluhm B.H."/>
            <person name="Cannon C."/>
            <person name="Castanera R."/>
            <person name="Culley D.E."/>
            <person name="Daum C."/>
            <person name="Ezra D."/>
            <person name="Gonzalez J.B."/>
            <person name="Henrissat B."/>
            <person name="Kuo A."/>
            <person name="Liang C."/>
            <person name="Lipzen A."/>
            <person name="Lutzoni F."/>
            <person name="Magnuson J."/>
            <person name="Mondo S."/>
            <person name="Nolan M."/>
            <person name="Ohm R."/>
            <person name="Pangilinan J."/>
            <person name="Park H.-J."/>
            <person name="Ramirez L."/>
            <person name="Alfaro M."/>
            <person name="Sun H."/>
            <person name="Tritt A."/>
            <person name="Yoshinaga Y."/>
            <person name="Zwiers L.-H."/>
            <person name="Turgeon B.G."/>
            <person name="Goodwin S.B."/>
            <person name="Spatafora J.W."/>
            <person name="Crous P.W."/>
            <person name="Grigoriev I.V."/>
        </authorList>
    </citation>
    <scope>NUCLEOTIDE SEQUENCE</scope>
    <source>
        <strain evidence="1">IPT5</strain>
    </source>
</reference>
<protein>
    <submittedName>
        <fullName evidence="1">Uncharacterized protein</fullName>
    </submittedName>
</protein>
<proteinExistence type="predicted"/>
<sequence length="289" mass="32286">MPEKDPPPPRHHPTPHKTLLSNTFWEILPSHYTSIIHRVTHISTLHTQTHSALLLTDRAAALASLNAELDMLETDLAAYRGIVRSIDITELAGIYVVAGWNRDEALRLAKGDLEGVEGGLGRVEERVWEISQQRIAIMQRNNTSSIIKSDPHTHPIPPIMTPPTPQPPDNLNTNLSILNNRTDRILATLHVLETMHHKAPSTPGRVEQINFPEMMVLHAETLEADLDMISKQFEAVDDARVAAWIHNARGDAEKAEREVLVMMVVRRVGEVEKVVGDAGWVFLGSREDS</sequence>
<dbReference type="AlphaFoldDB" id="A0A6A7B9F3"/>
<keyword evidence="2" id="KW-1185">Reference proteome</keyword>
<dbReference type="Proteomes" id="UP000799423">
    <property type="component" value="Unassembled WGS sequence"/>
</dbReference>